<sequence>MSKKIKEDTVSQADESLAKFNSWKVTLTPSDVVAMSRGSKLNRTEVAKAVGIAKSTLNDNKLVKEALLDWEKELRETMLLAQLKKNPKTLESEGSESDSGAEFEHILYDQSLKELKRLRSDVERLKTQCLNKDVEISRLRKKLEHYAELSEVLIGTGVMPR</sequence>
<evidence type="ECO:0000313" key="2">
    <source>
        <dbReference type="EMBL" id="CAH8208304.1"/>
    </source>
</evidence>
<gene>
    <name evidence="2" type="ORF">VAE063_750005</name>
</gene>
<dbReference type="EMBL" id="CALYLK010000114">
    <property type="protein sequence ID" value="CAH8208304.1"/>
    <property type="molecule type" value="Genomic_DNA"/>
</dbReference>
<evidence type="ECO:0000313" key="3">
    <source>
        <dbReference type="Proteomes" id="UP001152658"/>
    </source>
</evidence>
<dbReference type="Proteomes" id="UP001152658">
    <property type="component" value="Unassembled WGS sequence"/>
</dbReference>
<accession>A0ABN8TRU1</accession>
<keyword evidence="3" id="KW-1185">Reference proteome</keyword>
<comment type="caution">
    <text evidence="2">The sequence shown here is derived from an EMBL/GenBank/DDBJ whole genome shotgun (WGS) entry which is preliminary data.</text>
</comment>
<feature type="coiled-coil region" evidence="1">
    <location>
        <begin position="108"/>
        <end position="135"/>
    </location>
</feature>
<organism evidence="2 3">
    <name type="scientific">Vibrio aestuarianus</name>
    <dbReference type="NCBI Taxonomy" id="28171"/>
    <lineage>
        <taxon>Bacteria</taxon>
        <taxon>Pseudomonadati</taxon>
        <taxon>Pseudomonadota</taxon>
        <taxon>Gammaproteobacteria</taxon>
        <taxon>Vibrionales</taxon>
        <taxon>Vibrionaceae</taxon>
        <taxon>Vibrio</taxon>
    </lineage>
</organism>
<reference evidence="2" key="1">
    <citation type="submission" date="2022-06" db="EMBL/GenBank/DDBJ databases">
        <authorList>
            <person name="Goudenege D."/>
            <person name="Le Roux F."/>
        </authorList>
    </citation>
    <scope>NUCLEOTIDE SEQUENCE</scope>
    <source>
        <strain evidence="2">12-063</strain>
    </source>
</reference>
<dbReference type="RefSeq" id="WP_168786422.1">
    <property type="nucleotide sequence ID" value="NZ_CALYLF010000106.1"/>
</dbReference>
<keyword evidence="1" id="KW-0175">Coiled coil</keyword>
<proteinExistence type="predicted"/>
<name>A0ABN8TRU1_9VIBR</name>
<dbReference type="InterPro" id="IPR049841">
    <property type="entry name" value="VPA1267-like"/>
</dbReference>
<evidence type="ECO:0000256" key="1">
    <source>
        <dbReference type="SAM" id="Coils"/>
    </source>
</evidence>
<dbReference type="NCBIfam" id="NF040697">
    <property type="entry name" value="VPA1267_fam"/>
    <property type="match status" value="1"/>
</dbReference>
<protein>
    <submittedName>
        <fullName evidence="2">Uncharacterized protein</fullName>
    </submittedName>
</protein>